<organism evidence="1 2">
    <name type="scientific">Klebsiella huaxiensis</name>
    <dbReference type="NCBI Taxonomy" id="2153354"/>
    <lineage>
        <taxon>Bacteria</taxon>
        <taxon>Pseudomonadati</taxon>
        <taxon>Pseudomonadota</taxon>
        <taxon>Gammaproteobacteria</taxon>
        <taxon>Enterobacterales</taxon>
        <taxon>Enterobacteriaceae</taxon>
        <taxon>Klebsiella/Raoultella group</taxon>
        <taxon>Klebsiella</taxon>
    </lineage>
</organism>
<evidence type="ECO:0000313" key="1">
    <source>
        <dbReference type="EMBL" id="VUT03881.1"/>
    </source>
</evidence>
<accession>A0A564NCH8</accession>
<dbReference type="Proteomes" id="UP000317374">
    <property type="component" value="Unassembled WGS sequence"/>
</dbReference>
<reference evidence="1 2" key="1">
    <citation type="submission" date="2019-07" db="EMBL/GenBank/DDBJ databases">
        <authorList>
            <person name="Brisse S."/>
            <person name="Rodrigues C."/>
            <person name="Thorpe H."/>
        </authorList>
    </citation>
    <scope>NUCLEOTIDE SEQUENCE [LARGE SCALE GENOMIC DNA]</scope>
    <source>
        <strain evidence="1">SB6422</strain>
    </source>
</reference>
<sequence length="146" mass="17100">MSNKIYLGLKKVFNNEVSVGIFFEKEQSYLDCKHIAALSALAFVEDKINANKLKTYSNIIVRLNLDDFAFAIVCLYEMYQDNDIPFPLQKRQDITWSIYQALVENGNSDYDEYTRRLRCAISGLYRFDRYLVKDNGHDLPLYGVWN</sequence>
<dbReference type="AlphaFoldDB" id="A0A564NCH8"/>
<proteinExistence type="predicted"/>
<gene>
    <name evidence="1" type="ORF">SB6422_03666</name>
</gene>
<dbReference type="RefSeq" id="WP_142514515.1">
    <property type="nucleotide sequence ID" value="NZ_CABGGW010000051.1"/>
</dbReference>
<name>A0A564NCH8_9ENTR</name>
<protein>
    <submittedName>
        <fullName evidence="1">Uncharacterized protein</fullName>
    </submittedName>
</protein>
<evidence type="ECO:0000313" key="2">
    <source>
        <dbReference type="Proteomes" id="UP000317374"/>
    </source>
</evidence>
<dbReference type="EMBL" id="CABGGW010000051">
    <property type="protein sequence ID" value="VUT03881.1"/>
    <property type="molecule type" value="Genomic_DNA"/>
</dbReference>
<dbReference type="OrthoDB" id="6637683at2"/>